<dbReference type="EMBL" id="BAABLV010000021">
    <property type="protein sequence ID" value="GAA4898068.1"/>
    <property type="molecule type" value="Genomic_DNA"/>
</dbReference>
<organism evidence="2 3">
    <name type="scientific">Tessaracoccus lubricantis</name>
    <dbReference type="NCBI Taxonomy" id="545543"/>
    <lineage>
        <taxon>Bacteria</taxon>
        <taxon>Bacillati</taxon>
        <taxon>Actinomycetota</taxon>
        <taxon>Actinomycetes</taxon>
        <taxon>Propionibacteriales</taxon>
        <taxon>Propionibacteriaceae</taxon>
        <taxon>Tessaracoccus</taxon>
    </lineage>
</organism>
<reference evidence="3" key="1">
    <citation type="journal article" date="2019" name="Int. J. Syst. Evol. Microbiol.">
        <title>The Global Catalogue of Microorganisms (GCM) 10K type strain sequencing project: providing services to taxonomists for standard genome sequencing and annotation.</title>
        <authorList>
            <consortium name="The Broad Institute Genomics Platform"/>
            <consortium name="The Broad Institute Genome Sequencing Center for Infectious Disease"/>
            <person name="Wu L."/>
            <person name="Ma J."/>
        </authorList>
    </citation>
    <scope>NUCLEOTIDE SEQUENCE [LARGE SCALE GENOMIC DNA]</scope>
    <source>
        <strain evidence="3">JCM 19125</strain>
    </source>
</reference>
<accession>A0ABP9FEB5</accession>
<keyword evidence="3" id="KW-1185">Reference proteome</keyword>
<dbReference type="PANTHER" id="PTHR33055">
    <property type="entry name" value="TRANSPOSASE FOR INSERTION SEQUENCE ELEMENT IS1111A"/>
    <property type="match status" value="1"/>
</dbReference>
<dbReference type="InterPro" id="IPR047650">
    <property type="entry name" value="Transpos_IS110"/>
</dbReference>
<evidence type="ECO:0000313" key="2">
    <source>
        <dbReference type="EMBL" id="GAA4898068.1"/>
    </source>
</evidence>
<dbReference type="PANTHER" id="PTHR33055:SF13">
    <property type="entry name" value="TRANSPOSASE"/>
    <property type="match status" value="1"/>
</dbReference>
<comment type="caution">
    <text evidence="2">The sequence shown here is derived from an EMBL/GenBank/DDBJ whole genome shotgun (WGS) entry which is preliminary data.</text>
</comment>
<evidence type="ECO:0000259" key="1">
    <source>
        <dbReference type="Pfam" id="PF02371"/>
    </source>
</evidence>
<protein>
    <recommendedName>
        <fullName evidence="1">Transposase IS116/IS110/IS902 C-terminal domain-containing protein</fullName>
    </recommendedName>
</protein>
<dbReference type="Pfam" id="PF02371">
    <property type="entry name" value="Transposase_20"/>
    <property type="match status" value="1"/>
</dbReference>
<sequence>MGPMTAPSVRAFLGDGGAFTTAKAAASYVGMNPSTWSSGTVVQPSRAITKEGPAVLRLAFYQAAGGARRVDPQLAAFYRHLMVDRGHSHTKATVAVARKLIERTWTVLHRDQPYQLRDIDGTPLTRVRAREIARTYAVPPEVRARARARSAATHRSKLTR</sequence>
<dbReference type="Proteomes" id="UP001501521">
    <property type="component" value="Unassembled WGS sequence"/>
</dbReference>
<name>A0ABP9FEB5_9ACTN</name>
<evidence type="ECO:0000313" key="3">
    <source>
        <dbReference type="Proteomes" id="UP001501521"/>
    </source>
</evidence>
<dbReference type="InterPro" id="IPR003346">
    <property type="entry name" value="Transposase_20"/>
</dbReference>
<feature type="domain" description="Transposase IS116/IS110/IS902 C-terminal" evidence="1">
    <location>
        <begin position="1"/>
        <end position="79"/>
    </location>
</feature>
<proteinExistence type="predicted"/>
<gene>
    <name evidence="2" type="ORF">GCM10025789_15000</name>
</gene>